<dbReference type="PANTHER" id="PTHR42993">
    <property type="entry name" value="MAOC-LIKE DEHYDRATASE DOMAIN-CONTAINING PROTEIN"/>
    <property type="match status" value="1"/>
</dbReference>
<keyword evidence="3" id="KW-1185">Reference proteome</keyword>
<dbReference type="InterPro" id="IPR002539">
    <property type="entry name" value="MaoC-like_dom"/>
</dbReference>
<dbReference type="InParanoid" id="A0A4R2PM21"/>
<reference evidence="2 3" key="1">
    <citation type="submission" date="2019-03" db="EMBL/GenBank/DDBJ databases">
        <title>Genomic Encyclopedia of Type Strains, Phase IV (KMG-IV): sequencing the most valuable type-strain genomes for metagenomic binning, comparative biology and taxonomic classification.</title>
        <authorList>
            <person name="Goeker M."/>
        </authorList>
    </citation>
    <scope>NUCLEOTIDE SEQUENCE [LARGE SCALE GENOMIC DNA]</scope>
    <source>
        <strain evidence="2 3">DSM 2132</strain>
    </source>
</reference>
<comment type="caution">
    <text evidence="2">The sequence shown here is derived from an EMBL/GenBank/DDBJ whole genome shotgun (WGS) entry which is preliminary data.</text>
</comment>
<evidence type="ECO:0000313" key="2">
    <source>
        <dbReference type="EMBL" id="TCP35241.1"/>
    </source>
</evidence>
<dbReference type="InterPro" id="IPR039375">
    <property type="entry name" value="NodN-like"/>
</dbReference>
<evidence type="ECO:0000313" key="3">
    <source>
        <dbReference type="Proteomes" id="UP000295399"/>
    </source>
</evidence>
<sequence length="155" mass="17217">MATVIEPEKLDQWIGKDVTPSNWFEVDQERINLFADATLDHQFIHVDPDRAAATPFGGTIAHGFLSLSLLPYLLEQAGVMPERVQMAVNYGLNKVRFLNPVRAGSRVRAHVILRDVTEKKPGQLLMTNEVTVEIEDAPKPALIAEALMLYAVDPA</sequence>
<dbReference type="Pfam" id="PF01575">
    <property type="entry name" value="MaoC_dehydratas"/>
    <property type="match status" value="1"/>
</dbReference>
<dbReference type="PANTHER" id="PTHR42993:SF1">
    <property type="entry name" value="MAOC-LIKE DEHYDRATASE DOMAIN-CONTAINING PROTEIN"/>
    <property type="match status" value="1"/>
</dbReference>
<accession>A0A4R2PM21</accession>
<dbReference type="AlphaFoldDB" id="A0A4R2PM21"/>
<dbReference type="SUPFAM" id="SSF54637">
    <property type="entry name" value="Thioesterase/thiol ester dehydrase-isomerase"/>
    <property type="match status" value="1"/>
</dbReference>
<gene>
    <name evidence="2" type="ORF">EV659_10491</name>
</gene>
<evidence type="ECO:0000259" key="1">
    <source>
        <dbReference type="Pfam" id="PF01575"/>
    </source>
</evidence>
<name>A0A4R2PM21_RHOSA</name>
<dbReference type="Proteomes" id="UP000295399">
    <property type="component" value="Unassembled WGS sequence"/>
</dbReference>
<dbReference type="CDD" id="cd03450">
    <property type="entry name" value="NodN"/>
    <property type="match status" value="1"/>
</dbReference>
<dbReference type="OrthoDB" id="9801735at2"/>
<dbReference type="EMBL" id="SLXO01000004">
    <property type="protein sequence ID" value="TCP35241.1"/>
    <property type="molecule type" value="Genomic_DNA"/>
</dbReference>
<dbReference type="RefSeq" id="WP_132708145.1">
    <property type="nucleotide sequence ID" value="NZ_JACIGF010000004.1"/>
</dbReference>
<dbReference type="Gene3D" id="3.10.129.10">
    <property type="entry name" value="Hotdog Thioesterase"/>
    <property type="match status" value="1"/>
</dbReference>
<feature type="domain" description="MaoC-like" evidence="1">
    <location>
        <begin position="13"/>
        <end position="129"/>
    </location>
</feature>
<protein>
    <submittedName>
        <fullName evidence="2">Acyl dehydratase</fullName>
    </submittedName>
</protein>
<organism evidence="2 3">
    <name type="scientific">Rhodothalassium salexigens DSM 2132</name>
    <dbReference type="NCBI Taxonomy" id="1188247"/>
    <lineage>
        <taxon>Bacteria</taxon>
        <taxon>Pseudomonadati</taxon>
        <taxon>Pseudomonadota</taxon>
        <taxon>Alphaproteobacteria</taxon>
        <taxon>Rhodothalassiales</taxon>
        <taxon>Rhodothalassiaceae</taxon>
        <taxon>Rhodothalassium</taxon>
    </lineage>
</organism>
<proteinExistence type="predicted"/>
<dbReference type="InterPro" id="IPR029069">
    <property type="entry name" value="HotDog_dom_sf"/>
</dbReference>